<dbReference type="GO" id="GO:0042554">
    <property type="term" value="P:superoxide anion generation"/>
    <property type="evidence" value="ECO:0007669"/>
    <property type="project" value="TreeGrafter"/>
</dbReference>
<reference evidence="4" key="3">
    <citation type="submission" date="2025-09" db="UniProtKB">
        <authorList>
            <consortium name="Ensembl"/>
        </authorList>
    </citation>
    <scope>IDENTIFICATION</scope>
    <source>
        <strain evidence="4">Isolate ISIS603380</strain>
    </source>
</reference>
<evidence type="ECO:0000259" key="3">
    <source>
        <dbReference type="PROSITE" id="PS50002"/>
    </source>
</evidence>
<dbReference type="STRING" id="9785.ENSLAFP00000003935"/>
<accession>G3SUS8</accession>
<proteinExistence type="predicted"/>
<organism evidence="4 5">
    <name type="scientific">Loxodonta africana</name>
    <name type="common">African elephant</name>
    <dbReference type="NCBI Taxonomy" id="9785"/>
    <lineage>
        <taxon>Eukaryota</taxon>
        <taxon>Metazoa</taxon>
        <taxon>Chordata</taxon>
        <taxon>Craniata</taxon>
        <taxon>Vertebrata</taxon>
        <taxon>Euteleostomi</taxon>
        <taxon>Mammalia</taxon>
        <taxon>Eutheria</taxon>
        <taxon>Afrotheria</taxon>
        <taxon>Proboscidea</taxon>
        <taxon>Elephantidae</taxon>
        <taxon>Loxodonta</taxon>
    </lineage>
</organism>
<dbReference type="Ensembl" id="ENSLAFT00000004708.3">
    <property type="protein sequence ID" value="ENSLAFP00000003935.3"/>
    <property type="gene ID" value="ENSLAFG00000004707.3"/>
</dbReference>
<dbReference type="Proteomes" id="UP000007646">
    <property type="component" value="Unassembled WGS sequence"/>
</dbReference>
<dbReference type="HOGENOM" id="CLU_1975557_0_0_1"/>
<dbReference type="eggNOG" id="ENOG502QW5I">
    <property type="taxonomic scope" value="Eukaryota"/>
</dbReference>
<protein>
    <recommendedName>
        <fullName evidence="3">SH3 domain-containing protein</fullName>
    </recommendedName>
</protein>
<reference evidence="4" key="2">
    <citation type="submission" date="2025-08" db="UniProtKB">
        <authorList>
            <consortium name="Ensembl"/>
        </authorList>
    </citation>
    <scope>IDENTIFICATION</scope>
    <source>
        <strain evidence="4">Isolate ISIS603380</strain>
    </source>
</reference>
<evidence type="ECO:0000313" key="5">
    <source>
        <dbReference type="Proteomes" id="UP000007646"/>
    </source>
</evidence>
<dbReference type="SUPFAM" id="SSF50044">
    <property type="entry name" value="SH3-domain"/>
    <property type="match status" value="1"/>
</dbReference>
<dbReference type="AlphaFoldDB" id="G3SUS8"/>
<dbReference type="PANTHER" id="PTHR15706:SF10">
    <property type="entry name" value="NADPH OXIDASE ORGANIZER 1"/>
    <property type="match status" value="1"/>
</dbReference>
<reference evidence="4 5" key="1">
    <citation type="submission" date="2009-06" db="EMBL/GenBank/DDBJ databases">
        <title>The Genome Sequence of Loxodonta africana (African elephant).</title>
        <authorList>
            <person name="Di Palma F."/>
            <person name="Heiman D."/>
            <person name="Young S."/>
            <person name="Johnson J."/>
            <person name="Lander E.S."/>
            <person name="Lindblad-Toh K."/>
        </authorList>
    </citation>
    <scope>NUCLEOTIDE SEQUENCE [LARGE SCALE GENOMIC DNA]</scope>
    <source>
        <strain evidence="4 5">Isolate ISIS603380</strain>
    </source>
</reference>
<dbReference type="InterPro" id="IPR051228">
    <property type="entry name" value="NADPH_Oxidase/PX-Domain"/>
</dbReference>
<feature type="domain" description="SH3" evidence="3">
    <location>
        <begin position="1"/>
        <end position="53"/>
    </location>
</feature>
<dbReference type="InterPro" id="IPR001452">
    <property type="entry name" value="SH3_domain"/>
</dbReference>
<name>G3SUS8_LOXAF</name>
<dbReference type="InterPro" id="IPR036028">
    <property type="entry name" value="SH3-like_dom_sf"/>
</dbReference>
<keyword evidence="5" id="KW-1185">Reference proteome</keyword>
<dbReference type="GeneTree" id="ENSGT00940000158812"/>
<dbReference type="GO" id="GO:0005737">
    <property type="term" value="C:cytoplasm"/>
    <property type="evidence" value="ECO:0007669"/>
    <property type="project" value="TreeGrafter"/>
</dbReference>
<evidence type="ECO:0000256" key="2">
    <source>
        <dbReference type="PROSITE-ProRule" id="PRU00192"/>
    </source>
</evidence>
<dbReference type="InParanoid" id="G3SUS8"/>
<dbReference type="GO" id="GO:0016176">
    <property type="term" value="F:superoxide-generating NADPH oxidase activator activity"/>
    <property type="evidence" value="ECO:0007669"/>
    <property type="project" value="TreeGrafter"/>
</dbReference>
<keyword evidence="1 2" id="KW-0728">SH3 domain</keyword>
<dbReference type="Gene3D" id="2.30.30.40">
    <property type="entry name" value="SH3 Domains"/>
    <property type="match status" value="1"/>
</dbReference>
<sequence length="127" mass="13650">PTAPQDTRGQPFHVQAREALDVLLRQPSGWCLVENKDKQMAWFPSPYLEEVAPGQVREGDTAAREAGLQFCASRAYKSGGANESVPAGAQVRVLERSDCAWCLSKCVGRAGLLSAVLLRPDALGALL</sequence>
<evidence type="ECO:0000313" key="4">
    <source>
        <dbReference type="Ensembl" id="ENSLAFP00000003935.3"/>
    </source>
</evidence>
<dbReference type="PROSITE" id="PS50002">
    <property type="entry name" value="SH3"/>
    <property type="match status" value="1"/>
</dbReference>
<evidence type="ECO:0000256" key="1">
    <source>
        <dbReference type="ARBA" id="ARBA00022443"/>
    </source>
</evidence>
<dbReference type="PANTHER" id="PTHR15706">
    <property type="entry name" value="SH3 MULTIPLE DOMAIN"/>
    <property type="match status" value="1"/>
</dbReference>